<dbReference type="InterPro" id="IPR050091">
    <property type="entry name" value="PKS_NRPS_Biosynth_Enz"/>
</dbReference>
<dbReference type="GO" id="GO:0004315">
    <property type="term" value="F:3-oxoacyl-[acyl-carrier-protein] synthase activity"/>
    <property type="evidence" value="ECO:0007669"/>
    <property type="project" value="InterPro"/>
</dbReference>
<dbReference type="Pfam" id="PF02801">
    <property type="entry name" value="Ketoacyl-synt_C"/>
    <property type="match status" value="1"/>
</dbReference>
<keyword evidence="7" id="KW-0511">Multifunctional enzyme</keyword>
<dbReference type="PANTHER" id="PTHR43775">
    <property type="entry name" value="FATTY ACID SYNTHASE"/>
    <property type="match status" value="1"/>
</dbReference>
<dbReference type="RefSeq" id="WP_220138711.1">
    <property type="nucleotide sequence ID" value="NZ_CP059322.2"/>
</dbReference>
<evidence type="ECO:0000256" key="6">
    <source>
        <dbReference type="ARBA" id="ARBA00023098"/>
    </source>
</evidence>
<evidence type="ECO:0000256" key="1">
    <source>
        <dbReference type="ARBA" id="ARBA00001957"/>
    </source>
</evidence>
<keyword evidence="3" id="KW-0597">Phosphoprotein</keyword>
<sequence>MTTSGDEQDTAVAVIGMAGRFPGARSVDELWRNLCEGREAVTFFSAAQLRAAGVADAELRDPAYVPARAVVDDVELFDAAFFGFGVRDAEILDPQHRVFLECAWEAVEHAGYDTSRYEGHVGVYAGSAISTYLLALLADPALVASVGGYRILLANDKDHLTTRVAHQLDLRGPAVTVQTACSTSLVAVHVATQALLARECDMALAGGVAVSLPQVSGYRYEPQGIMSPDGHCRAFDAEARGTVAGNGAGVVMLKRLADALADGDTVHAVILGSAVNNDGAGKSGYTAPSARGQADVIAEALDAAGVAPGSVGYVEAHGTGTGLGDPIEVAALAEAMDRDGAAAECLLGSVKTNIGHLDAAAGVAGLIKTVLALREGVVPGTLHFERPNPRARLAESGFTVHPRTRTWPDRAGPRRAGVSSFGMGGTNAHVVLQEPPSAPPPGPDSPDRQVFLVSAASPAALAEASRRLAEHLASAPEQPLADVAYTLQVGRRALRYRRAVVGESAAVVRAALAEPDAGVQPVPDTDRGVVFMFPGQGAQRAGMAAGLYAREPLVRQVVDECAGRLRKPLGVDLRDTLLRGAGDLRDTALAQPALFVVEYALARLWMSWGVRPEAMIGHSIGEYVAACLAGVFDLEDALELVAARGRLVSELPRGAMLGVPLPVAELDELVEDGDGLAVAAVNGPRVGVLSGPVEAVAARAATLAARGVPTRLLHTSHAFHSPVLDPVLDAFTAIVAAVPRRAPKLPYVSNVTGGWIGEDEATDPAYWARQLRGTVRFADGVRTLLADGPRVLLEVGPGDGLGVLAAGHDGEHRPVVVATLPPADAATIGGAAVPDTLARLWSAGVPVDWAAYHAATRRRRVPLPTYPFQRRRYWVEHRPGATGPPTVYPGEPGAVPPATASPPAVDGRVSTPPGTDLERALVELWTELLGAQPIGIHDSFLDLGGHSLLATQLTARLEDRFGIAVTVEQMFALRTVARLAEHIEEQLVARLEELSDDEVARLTADEGR</sequence>
<evidence type="ECO:0000256" key="5">
    <source>
        <dbReference type="ARBA" id="ARBA00022832"/>
    </source>
</evidence>
<comment type="cofactor">
    <cofactor evidence="1">
        <name>pantetheine 4'-phosphate</name>
        <dbReference type="ChEBI" id="CHEBI:47942"/>
    </cofactor>
</comment>
<dbReference type="SMART" id="SM00827">
    <property type="entry name" value="PKS_AT"/>
    <property type="match status" value="1"/>
</dbReference>
<reference evidence="11" key="1">
    <citation type="submission" date="2020-07" db="EMBL/GenBank/DDBJ databases">
        <title>A new Micromonospora strain with potent antibiotic activity isolated from the microbiome of a mid-Atlantic deep-sea sponge.</title>
        <authorList>
            <person name="Back C.R."/>
            <person name="Stennett H.L."/>
            <person name="Williams S.E."/>
            <person name="Wang L."/>
            <person name="Ojeda Gomez J."/>
            <person name="Abdulle O.M."/>
            <person name="Duffy T."/>
            <person name="Hendry K.R."/>
            <person name="Powell D."/>
            <person name="Stach J.E."/>
            <person name="Essex-Lopresti A.E."/>
            <person name="Willis C.L."/>
            <person name="Curnow P."/>
            <person name="Race P.R."/>
        </authorList>
    </citation>
    <scope>NUCLEOTIDE SEQUENCE [LARGE SCALE GENOMIC DNA]</scope>
    <source>
        <strain evidence="11">28ISP2-46</strain>
    </source>
</reference>
<dbReference type="EMBL" id="CP059322">
    <property type="protein sequence ID" value="QLQ40544.2"/>
    <property type="molecule type" value="Genomic_DNA"/>
</dbReference>
<dbReference type="SUPFAM" id="SSF47336">
    <property type="entry name" value="ACP-like"/>
    <property type="match status" value="1"/>
</dbReference>
<keyword evidence="2" id="KW-0596">Phosphopantetheine</keyword>
<evidence type="ECO:0000313" key="11">
    <source>
        <dbReference type="Proteomes" id="UP000510844"/>
    </source>
</evidence>
<dbReference type="SMART" id="SM00825">
    <property type="entry name" value="PKS_KS"/>
    <property type="match status" value="1"/>
</dbReference>
<feature type="domain" description="Ketosynthase family 3 (KS3)" evidence="9">
    <location>
        <begin position="9"/>
        <end position="434"/>
    </location>
</feature>
<protein>
    <submittedName>
        <fullName evidence="10">Beta-ketoacyl synthase N-terminal-like domain-containing protein</fullName>
    </submittedName>
</protein>
<dbReference type="Gene3D" id="3.30.70.3290">
    <property type="match status" value="1"/>
</dbReference>
<gene>
    <name evidence="10" type="ORF">H1D33_25955</name>
</gene>
<dbReference type="PROSITE" id="PS50075">
    <property type="entry name" value="CARRIER"/>
    <property type="match status" value="1"/>
</dbReference>
<dbReference type="Gene3D" id="3.40.47.10">
    <property type="match status" value="1"/>
</dbReference>
<dbReference type="InterPro" id="IPR018201">
    <property type="entry name" value="Ketoacyl_synth_AS"/>
</dbReference>
<dbReference type="InterPro" id="IPR014043">
    <property type="entry name" value="Acyl_transferase_dom"/>
</dbReference>
<feature type="domain" description="Carrier" evidence="8">
    <location>
        <begin position="912"/>
        <end position="987"/>
    </location>
</feature>
<dbReference type="SUPFAM" id="SSF55048">
    <property type="entry name" value="Probable ACP-binding domain of malonyl-CoA ACP transacylase"/>
    <property type="match status" value="1"/>
</dbReference>
<evidence type="ECO:0000256" key="7">
    <source>
        <dbReference type="ARBA" id="ARBA00023268"/>
    </source>
</evidence>
<dbReference type="InterPro" id="IPR014031">
    <property type="entry name" value="Ketoacyl_synth_C"/>
</dbReference>
<dbReference type="PROSITE" id="PS00012">
    <property type="entry name" value="PHOSPHOPANTETHEINE"/>
    <property type="match status" value="1"/>
</dbReference>
<keyword evidence="5" id="KW-0276">Fatty acid metabolism</keyword>
<evidence type="ECO:0000259" key="9">
    <source>
        <dbReference type="PROSITE" id="PS52004"/>
    </source>
</evidence>
<dbReference type="AlphaFoldDB" id="A0A7L6BF33"/>
<name>A0A7L6BF33_9ACTN</name>
<dbReference type="Gene3D" id="1.10.1200.10">
    <property type="entry name" value="ACP-like"/>
    <property type="match status" value="1"/>
</dbReference>
<dbReference type="SUPFAM" id="SSF53901">
    <property type="entry name" value="Thiolase-like"/>
    <property type="match status" value="1"/>
</dbReference>
<dbReference type="GO" id="GO:0071770">
    <property type="term" value="P:DIM/DIP cell wall layer assembly"/>
    <property type="evidence" value="ECO:0007669"/>
    <property type="project" value="TreeGrafter"/>
</dbReference>
<evidence type="ECO:0000259" key="8">
    <source>
        <dbReference type="PROSITE" id="PS50075"/>
    </source>
</evidence>
<dbReference type="SUPFAM" id="SSF52151">
    <property type="entry name" value="FabD/lysophospholipase-like"/>
    <property type="match status" value="1"/>
</dbReference>
<dbReference type="CDD" id="cd00833">
    <property type="entry name" value="PKS"/>
    <property type="match status" value="1"/>
</dbReference>
<keyword evidence="6" id="KW-0443">Lipid metabolism</keyword>
<dbReference type="GO" id="GO:0006633">
    <property type="term" value="P:fatty acid biosynthetic process"/>
    <property type="evidence" value="ECO:0007669"/>
    <property type="project" value="InterPro"/>
</dbReference>
<dbReference type="PROSITE" id="PS00606">
    <property type="entry name" value="KS3_1"/>
    <property type="match status" value="1"/>
</dbReference>
<dbReference type="Pfam" id="PF22621">
    <property type="entry name" value="CurL-like_PKS_C"/>
    <property type="match status" value="1"/>
</dbReference>
<dbReference type="PROSITE" id="PS52004">
    <property type="entry name" value="KS3_2"/>
    <property type="match status" value="1"/>
</dbReference>
<reference evidence="10 11" key="2">
    <citation type="journal article" date="2021" name="Mar. Drugs">
        <title>A New Micromonospora Strain with Antibiotic Activity Isolated from the Microbiome of a Mid-Atlantic Deep-Sea Sponge.</title>
        <authorList>
            <person name="Back C.R."/>
            <person name="Stennett H.L."/>
            <person name="Williams S.E."/>
            <person name="Wang L."/>
            <person name="Ojeda Gomez J."/>
            <person name="Abdulle O.M."/>
            <person name="Duffy T."/>
            <person name="Neal C."/>
            <person name="Mantell J."/>
            <person name="Jepson M.A."/>
            <person name="Hendry K.R."/>
            <person name="Powell D."/>
            <person name="Stach J.E.M."/>
            <person name="Essex-Lopresti A.E."/>
            <person name="Willis C.L."/>
            <person name="Curnow P."/>
            <person name="Race P.R."/>
        </authorList>
    </citation>
    <scope>NUCLEOTIDE SEQUENCE [LARGE SCALE GENOMIC DNA]</scope>
    <source>
        <strain evidence="10 11">28ISP2-46</strain>
    </source>
</reference>
<dbReference type="InterPro" id="IPR020841">
    <property type="entry name" value="PKS_Beta-ketoAc_synthase_dom"/>
</dbReference>
<keyword evidence="11" id="KW-1185">Reference proteome</keyword>
<dbReference type="Pfam" id="PF00109">
    <property type="entry name" value="ketoacyl-synt"/>
    <property type="match status" value="1"/>
</dbReference>
<dbReference type="GO" id="GO:0031177">
    <property type="term" value="F:phosphopantetheine binding"/>
    <property type="evidence" value="ECO:0007669"/>
    <property type="project" value="InterPro"/>
</dbReference>
<dbReference type="Gene3D" id="3.40.366.10">
    <property type="entry name" value="Malonyl-Coenzyme A Acyl Carrier Protein, domain 2"/>
    <property type="match status" value="1"/>
</dbReference>
<dbReference type="FunFam" id="1.10.1200.10:FF:000016">
    <property type="entry name" value="Non-ribosomal peptide synthase"/>
    <property type="match status" value="1"/>
</dbReference>
<dbReference type="GO" id="GO:0004312">
    <property type="term" value="F:fatty acid synthase activity"/>
    <property type="evidence" value="ECO:0007669"/>
    <property type="project" value="TreeGrafter"/>
</dbReference>
<dbReference type="PANTHER" id="PTHR43775:SF37">
    <property type="entry name" value="SI:DKEY-61P9.11"/>
    <property type="match status" value="1"/>
</dbReference>
<dbReference type="InterPro" id="IPR020806">
    <property type="entry name" value="PKS_PP-bd"/>
</dbReference>
<accession>A0A7L6BF33</accession>
<dbReference type="InterPro" id="IPR016035">
    <property type="entry name" value="Acyl_Trfase/lysoPLipase"/>
</dbReference>
<dbReference type="InterPro" id="IPR014030">
    <property type="entry name" value="Ketoacyl_synth_N"/>
</dbReference>
<evidence type="ECO:0000256" key="3">
    <source>
        <dbReference type="ARBA" id="ARBA00022553"/>
    </source>
</evidence>
<dbReference type="InterPro" id="IPR016039">
    <property type="entry name" value="Thiolase-like"/>
</dbReference>
<organism evidence="10 11">
    <name type="scientific">Micromonospora robiginosa</name>
    <dbReference type="NCBI Taxonomy" id="2749844"/>
    <lineage>
        <taxon>Bacteria</taxon>
        <taxon>Bacillati</taxon>
        <taxon>Actinomycetota</taxon>
        <taxon>Actinomycetes</taxon>
        <taxon>Micromonosporales</taxon>
        <taxon>Micromonosporaceae</taxon>
        <taxon>Micromonospora</taxon>
    </lineage>
</organism>
<dbReference type="Pfam" id="PF00698">
    <property type="entry name" value="Acyl_transf_1"/>
    <property type="match status" value="1"/>
</dbReference>
<dbReference type="SMART" id="SM00823">
    <property type="entry name" value="PKS_PP"/>
    <property type="match status" value="1"/>
</dbReference>
<dbReference type="InterPro" id="IPR001227">
    <property type="entry name" value="Ac_transferase_dom_sf"/>
</dbReference>
<dbReference type="GO" id="GO:0005737">
    <property type="term" value="C:cytoplasm"/>
    <property type="evidence" value="ECO:0007669"/>
    <property type="project" value="TreeGrafter"/>
</dbReference>
<evidence type="ECO:0000256" key="2">
    <source>
        <dbReference type="ARBA" id="ARBA00022450"/>
    </source>
</evidence>
<dbReference type="GO" id="GO:0005886">
    <property type="term" value="C:plasma membrane"/>
    <property type="evidence" value="ECO:0007669"/>
    <property type="project" value="TreeGrafter"/>
</dbReference>
<dbReference type="InterPro" id="IPR036736">
    <property type="entry name" value="ACP-like_sf"/>
</dbReference>
<proteinExistence type="predicted"/>
<dbReference type="InterPro" id="IPR006162">
    <property type="entry name" value="Ppantetheine_attach_site"/>
</dbReference>
<dbReference type="FunFam" id="3.40.47.10:FF:000042">
    <property type="entry name" value="Polyketide synthase Pks13"/>
    <property type="match status" value="1"/>
</dbReference>
<dbReference type="InterPro" id="IPR016036">
    <property type="entry name" value="Malonyl_transacylase_ACP-bd"/>
</dbReference>
<evidence type="ECO:0000313" key="10">
    <source>
        <dbReference type="EMBL" id="QLQ40544.2"/>
    </source>
</evidence>
<dbReference type="GO" id="GO:0044550">
    <property type="term" value="P:secondary metabolite biosynthetic process"/>
    <property type="evidence" value="ECO:0007669"/>
    <property type="project" value="UniProtKB-ARBA"/>
</dbReference>
<keyword evidence="4" id="KW-0808">Transferase</keyword>
<dbReference type="KEGG" id="mfeu:H1D33_25955"/>
<dbReference type="Pfam" id="PF00550">
    <property type="entry name" value="PP-binding"/>
    <property type="match status" value="1"/>
</dbReference>
<evidence type="ECO:0000256" key="4">
    <source>
        <dbReference type="ARBA" id="ARBA00022679"/>
    </source>
</evidence>
<dbReference type="Proteomes" id="UP000510844">
    <property type="component" value="Chromosome"/>
</dbReference>
<dbReference type="InterPro" id="IPR009081">
    <property type="entry name" value="PP-bd_ACP"/>
</dbReference>